<dbReference type="AlphaFoldDB" id="A0A9Q9DUC0"/>
<dbReference type="InterPro" id="IPR010730">
    <property type="entry name" value="HET"/>
</dbReference>
<feature type="domain" description="Heterokaryon incompatibility" evidence="1">
    <location>
        <begin position="239"/>
        <end position="328"/>
    </location>
</feature>
<evidence type="ECO:0000313" key="3">
    <source>
        <dbReference type="Proteomes" id="UP001056012"/>
    </source>
</evidence>
<dbReference type="Pfam" id="PF06985">
    <property type="entry name" value="HET"/>
    <property type="match status" value="1"/>
</dbReference>
<dbReference type="Proteomes" id="UP001056012">
    <property type="component" value="Chromosome 6"/>
</dbReference>
<evidence type="ECO:0000259" key="1">
    <source>
        <dbReference type="Pfam" id="PF06985"/>
    </source>
</evidence>
<evidence type="ECO:0000313" key="2">
    <source>
        <dbReference type="EMBL" id="USP80828.1"/>
    </source>
</evidence>
<gene>
    <name evidence="2" type="ORF">yc1106_08102</name>
</gene>
<protein>
    <recommendedName>
        <fullName evidence="1">Heterokaryon incompatibility domain-containing protein</fullName>
    </recommendedName>
</protein>
<reference evidence="2" key="1">
    <citation type="submission" date="2021-12" db="EMBL/GenBank/DDBJ databases">
        <title>Curvularia clavata genome.</title>
        <authorList>
            <person name="Cao Y."/>
        </authorList>
    </citation>
    <scope>NUCLEOTIDE SEQUENCE</scope>
    <source>
        <strain evidence="2">Yc1106</strain>
    </source>
</reference>
<proteinExistence type="predicted"/>
<accession>A0A9Q9DUC0</accession>
<dbReference type="OrthoDB" id="5428863at2759"/>
<dbReference type="PANTHER" id="PTHR33112">
    <property type="entry name" value="DOMAIN PROTEIN, PUTATIVE-RELATED"/>
    <property type="match status" value="1"/>
</dbReference>
<dbReference type="VEuPathDB" id="FungiDB:yc1106_08102"/>
<dbReference type="EMBL" id="CP089279">
    <property type="protein sequence ID" value="USP80828.1"/>
    <property type="molecule type" value="Genomic_DNA"/>
</dbReference>
<keyword evidence="3" id="KW-1185">Reference proteome</keyword>
<organism evidence="2 3">
    <name type="scientific">Curvularia clavata</name>
    <dbReference type="NCBI Taxonomy" id="95742"/>
    <lineage>
        <taxon>Eukaryota</taxon>
        <taxon>Fungi</taxon>
        <taxon>Dikarya</taxon>
        <taxon>Ascomycota</taxon>
        <taxon>Pezizomycotina</taxon>
        <taxon>Dothideomycetes</taxon>
        <taxon>Pleosporomycetidae</taxon>
        <taxon>Pleosporales</taxon>
        <taxon>Pleosporineae</taxon>
        <taxon>Pleosporaceae</taxon>
        <taxon>Curvularia</taxon>
    </lineage>
</organism>
<sequence length="336" mass="38647">MTQLPLIPSITCRHHASTPFPPPPERFREPTTAEQEQYFRDIALWLLQHDERVRDPMEELQNPNYSKLLDAIRDKHYIYSRILRFNGDDLQHGVSTGCSFCQTIIEGFHKLYGDRQFWTEYFVSFDFGDGIACLEMFKLSDKYFNDSDDIDDSDDSDDSTLWIEMLEFPLLSKREFSVSSSLEAVLNMTRAWLHTCAKEHINCAQSTSSFIPTRVLEIRSNETAKKVRLIEPRDPLSSYAALSYCWGVAEQPGWLTNAVLQQYKQGIDVFSLPQTIQDAIIVAEGLEIPHLWIDALCIIQDNSADKNHEIDQMGRIFENATITIEASRASVVMKDF</sequence>
<name>A0A9Q9DUC0_CURCL</name>
<dbReference type="PANTHER" id="PTHR33112:SF16">
    <property type="entry name" value="HETEROKARYON INCOMPATIBILITY DOMAIN-CONTAINING PROTEIN"/>
    <property type="match status" value="1"/>
</dbReference>